<evidence type="ECO:0000313" key="6">
    <source>
        <dbReference type="WormBase" id="SRAE_X000160600"/>
    </source>
</evidence>
<keyword evidence="2" id="KW-0472">Membrane</keyword>
<evidence type="ECO:0000313" key="3">
    <source>
        <dbReference type="EMBL" id="CEF59862.1"/>
    </source>
</evidence>
<keyword evidence="4" id="KW-1185">Reference proteome</keyword>
<protein>
    <submittedName>
        <fullName evidence="5">Transmembrane protein</fullName>
    </submittedName>
</protein>
<reference evidence="5" key="3">
    <citation type="submission" date="2020-12" db="UniProtKB">
        <authorList>
            <consortium name="WormBaseParasite"/>
        </authorList>
    </citation>
    <scope>IDENTIFICATION</scope>
</reference>
<dbReference type="RefSeq" id="XP_024499073.1">
    <property type="nucleotide sequence ID" value="XM_024650863.1"/>
</dbReference>
<organism evidence="3">
    <name type="scientific">Strongyloides ratti</name>
    <name type="common">Parasitic roundworm</name>
    <dbReference type="NCBI Taxonomy" id="34506"/>
    <lineage>
        <taxon>Eukaryota</taxon>
        <taxon>Metazoa</taxon>
        <taxon>Ecdysozoa</taxon>
        <taxon>Nematoda</taxon>
        <taxon>Chromadorea</taxon>
        <taxon>Rhabditida</taxon>
        <taxon>Tylenchina</taxon>
        <taxon>Panagrolaimomorpha</taxon>
        <taxon>Strongyloidoidea</taxon>
        <taxon>Strongyloididae</taxon>
        <taxon>Strongyloides</taxon>
    </lineage>
</organism>
<feature type="coiled-coil region" evidence="1">
    <location>
        <begin position="99"/>
        <end position="173"/>
    </location>
</feature>
<dbReference type="EMBL" id="LN609396">
    <property type="protein sequence ID" value="CEF59862.1"/>
    <property type="molecule type" value="Genomic_DNA"/>
</dbReference>
<reference evidence="4" key="2">
    <citation type="submission" date="2014-09" db="EMBL/GenBank/DDBJ databases">
        <authorList>
            <person name="Martin A.A."/>
        </authorList>
    </citation>
    <scope>NUCLEOTIDE SEQUENCE</scope>
    <source>
        <strain evidence="4">ED321</strain>
    </source>
</reference>
<proteinExistence type="predicted"/>
<feature type="transmembrane region" description="Helical" evidence="2">
    <location>
        <begin position="207"/>
        <end position="224"/>
    </location>
</feature>
<dbReference type="CTD" id="36384673"/>
<sequence>MLFFINYILYNNIIKYTNTVMNFQYYLTKKNIYIRIFFIFLAISFFWYMYIAKNKQTSEYIILHGKNNRCLQQQESLLLQLQLMQEYKSKIEIEFKNIKEQTSRELNKVMTQLKKASDERDNYRNKYLLCNKSEKLTEMSNKSTIQENLNAKINSLKEKIINYEENKNKNNKQLDIINGTLSQTQKQLDKCITDLNLSLQQYNMLKVIFFLLFNIFYISYSNLFNSTCFFCPNNCSV</sequence>
<evidence type="ECO:0000313" key="4">
    <source>
        <dbReference type="Proteomes" id="UP000035682"/>
    </source>
</evidence>
<evidence type="ECO:0000256" key="2">
    <source>
        <dbReference type="SAM" id="Phobius"/>
    </source>
</evidence>
<keyword evidence="1" id="KW-0175">Coiled coil</keyword>
<keyword evidence="2" id="KW-1133">Transmembrane helix</keyword>
<dbReference type="GeneID" id="36384673"/>
<accession>A0A090KX92</accession>
<name>A0A090KX92_STRRB</name>
<dbReference type="WBParaSite" id="SRAE_X000160600.1">
    <property type="protein sequence ID" value="SRAE_X000160600.1"/>
    <property type="gene ID" value="WBGene00267179"/>
</dbReference>
<feature type="transmembrane region" description="Helical" evidence="2">
    <location>
        <begin position="32"/>
        <end position="51"/>
    </location>
</feature>
<keyword evidence="2" id="KW-0812">Transmembrane</keyword>
<dbReference type="WormBase" id="SRAE_X000160600">
    <property type="protein sequence ID" value="SRP00922"/>
    <property type="gene ID" value="WBGene00267179"/>
</dbReference>
<dbReference type="Proteomes" id="UP000035682">
    <property type="component" value="Unplaced"/>
</dbReference>
<gene>
    <name evidence="3 5 6" type="ORF">SRAE_X000160600</name>
</gene>
<evidence type="ECO:0000256" key="1">
    <source>
        <dbReference type="SAM" id="Coils"/>
    </source>
</evidence>
<reference evidence="3" key="1">
    <citation type="submission" date="2014-09" db="EMBL/GenBank/DDBJ databases">
        <authorList>
            <person name="Aslett A.Martin."/>
        </authorList>
    </citation>
    <scope>NUCLEOTIDE SEQUENCE</scope>
    <source>
        <strain evidence="3">ED321 Heterogonic</strain>
    </source>
</reference>
<evidence type="ECO:0000313" key="5">
    <source>
        <dbReference type="WBParaSite" id="SRAE_X000160600.1"/>
    </source>
</evidence>
<dbReference type="AlphaFoldDB" id="A0A090KX92"/>